<dbReference type="PANTHER" id="PTHR34817">
    <property type="entry name" value="NUCLEOTIDYLTRANSFERASE"/>
    <property type="match status" value="1"/>
</dbReference>
<dbReference type="EMBL" id="JABANE010000120">
    <property type="protein sequence ID" value="NME71898.1"/>
    <property type="molecule type" value="Genomic_DNA"/>
</dbReference>
<dbReference type="InterPro" id="IPR018775">
    <property type="entry name" value="RlaP"/>
</dbReference>
<proteinExistence type="predicted"/>
<gene>
    <name evidence="1" type="ORF">HHU12_28290</name>
</gene>
<dbReference type="PANTHER" id="PTHR34817:SF2">
    <property type="entry name" value="NUCLEOTIDYLTRANSFERASE"/>
    <property type="match status" value="1"/>
</dbReference>
<dbReference type="AlphaFoldDB" id="A0A7X9S023"/>
<keyword evidence="1" id="KW-0808">Transferase</keyword>
<protein>
    <submittedName>
        <fullName evidence="1">Nucleotidyltransferase</fullName>
    </submittedName>
</protein>
<dbReference type="Pfam" id="PF10127">
    <property type="entry name" value="RlaP"/>
    <property type="match status" value="1"/>
</dbReference>
<dbReference type="Proteomes" id="UP000576082">
    <property type="component" value="Unassembled WGS sequence"/>
</dbReference>
<evidence type="ECO:0000313" key="1">
    <source>
        <dbReference type="EMBL" id="NME71898.1"/>
    </source>
</evidence>
<name>A0A7X9S023_9BACT</name>
<comment type="caution">
    <text evidence="1">The sequence shown here is derived from an EMBL/GenBank/DDBJ whole genome shotgun (WGS) entry which is preliminary data.</text>
</comment>
<reference evidence="1 2" key="1">
    <citation type="submission" date="2020-04" db="EMBL/GenBank/DDBJ databases">
        <title>Flammeovirga sp. SR4, a novel species isolated from seawater.</title>
        <authorList>
            <person name="Wang X."/>
        </authorList>
    </citation>
    <scope>NUCLEOTIDE SEQUENCE [LARGE SCALE GENOMIC DNA]</scope>
    <source>
        <strain evidence="1 2">ATCC 23126</strain>
    </source>
</reference>
<keyword evidence="2" id="KW-1185">Reference proteome</keyword>
<accession>A0A7X9S023</accession>
<dbReference type="RefSeq" id="WP_169660098.1">
    <property type="nucleotide sequence ID" value="NZ_JABANE010000120.1"/>
</dbReference>
<evidence type="ECO:0000313" key="2">
    <source>
        <dbReference type="Proteomes" id="UP000576082"/>
    </source>
</evidence>
<dbReference type="GO" id="GO:0016740">
    <property type="term" value="F:transferase activity"/>
    <property type="evidence" value="ECO:0007669"/>
    <property type="project" value="UniProtKB-KW"/>
</dbReference>
<sequence length="351" mass="40811">MTIEKLRRKELIILECISGSRAYGLATEHSDTDIKGVFILPKEMYYTNQYIPQVSNETNDIVFYELGRFVELLSLNNPNILELLYTPSSKVLFKHPYLSDLKPSIFLSKLCEKTFGNYALSQVKKAKGLKKKIVNPMSRERKNLLSFCYVNDKKGAIPVLDFLNNKGWKQEEIGLVHIPHMKGVFGLYHSEKGTYNGIIQNEQSTEVALSSVPKEALQEGLLYCNKEGFSTYCKKYKEYWNWVEKRNESRYESTLSHGKNYDAKNMMHVFRLLDMAIEIGKNKKFMVERPNRAFLLGVKSGEYEYDDLIELTNDKQKELKEAFGNSTLQTTPDSDEINRILYEIRNRFYTK</sequence>
<organism evidence="1 2">
    <name type="scientific">Flammeovirga aprica JL-4</name>
    <dbReference type="NCBI Taxonomy" id="694437"/>
    <lineage>
        <taxon>Bacteria</taxon>
        <taxon>Pseudomonadati</taxon>
        <taxon>Bacteroidota</taxon>
        <taxon>Cytophagia</taxon>
        <taxon>Cytophagales</taxon>
        <taxon>Flammeovirgaceae</taxon>
        <taxon>Flammeovirga</taxon>
    </lineage>
</organism>